<evidence type="ECO:0000256" key="7">
    <source>
        <dbReference type="ARBA" id="ARBA00022840"/>
    </source>
</evidence>
<evidence type="ECO:0000256" key="14">
    <source>
        <dbReference type="ARBA" id="ARBA00047995"/>
    </source>
</evidence>
<dbReference type="GO" id="GO:0006325">
    <property type="term" value="P:chromatin organization"/>
    <property type="evidence" value="ECO:0007669"/>
    <property type="project" value="UniProtKB-KW"/>
</dbReference>
<dbReference type="GO" id="GO:0000812">
    <property type="term" value="C:Swr1 complex"/>
    <property type="evidence" value="ECO:0007669"/>
    <property type="project" value="UniProtKB-ARBA"/>
</dbReference>
<keyword evidence="13 15" id="KW-0539">Nucleus</keyword>
<reference evidence="17 18" key="1">
    <citation type="submission" date="2018-03" db="EMBL/GenBank/DDBJ databases">
        <title>Genomes of Pezizomycetes fungi and the evolution of truffles.</title>
        <authorList>
            <person name="Murat C."/>
            <person name="Payen T."/>
            <person name="Noel B."/>
            <person name="Kuo A."/>
            <person name="Martin F.M."/>
        </authorList>
    </citation>
    <scope>NUCLEOTIDE SEQUENCE [LARGE SCALE GENOMIC DNA]</scope>
    <source>
        <strain evidence="17">091103-1</strain>
    </source>
</reference>
<dbReference type="STRING" id="42249.A0A317SAX5"/>
<dbReference type="PANTHER" id="PTHR11093">
    <property type="entry name" value="RUVB-RELATED REPTIN AND PONTIN"/>
    <property type="match status" value="1"/>
</dbReference>
<comment type="subcellular location">
    <subcellularLocation>
        <location evidence="1 15">Nucleus</location>
    </subcellularLocation>
</comment>
<dbReference type="Gene3D" id="3.40.50.300">
    <property type="entry name" value="P-loop containing nucleotide triphosphate hydrolases"/>
    <property type="match status" value="1"/>
</dbReference>
<keyword evidence="6 15" id="KW-0347">Helicase</keyword>
<dbReference type="Gene3D" id="1.10.8.60">
    <property type="match status" value="1"/>
</dbReference>
<evidence type="ECO:0000256" key="10">
    <source>
        <dbReference type="ARBA" id="ARBA00023159"/>
    </source>
</evidence>
<dbReference type="InterPro" id="IPR010339">
    <property type="entry name" value="TIP49_P-loop"/>
</dbReference>
<dbReference type="AlphaFoldDB" id="A0A317SAX5"/>
<keyword evidence="10" id="KW-0010">Activator</keyword>
<accession>A0A317SAX5</accession>
<protein>
    <recommendedName>
        <fullName evidence="15">RuvB-like helicase</fullName>
        <ecNumber evidence="15">3.6.4.12</ecNumber>
    </recommendedName>
</protein>
<keyword evidence="4 15" id="KW-0227">DNA damage</keyword>
<comment type="similarity">
    <text evidence="2 15">Belongs to the RuvB family.</text>
</comment>
<dbReference type="InterPro" id="IPR027238">
    <property type="entry name" value="RuvB-like"/>
</dbReference>
<organism evidence="17 18">
    <name type="scientific">Tuber magnatum</name>
    <name type="common">white Piedmont truffle</name>
    <dbReference type="NCBI Taxonomy" id="42249"/>
    <lineage>
        <taxon>Eukaryota</taxon>
        <taxon>Fungi</taxon>
        <taxon>Dikarya</taxon>
        <taxon>Ascomycota</taxon>
        <taxon>Pezizomycotina</taxon>
        <taxon>Pezizomycetes</taxon>
        <taxon>Pezizales</taxon>
        <taxon>Tuberaceae</taxon>
        <taxon>Tuber</taxon>
    </lineage>
</organism>
<dbReference type="FunFam" id="2.40.50.360:FF:000001">
    <property type="entry name" value="RuvB-like helicase"/>
    <property type="match status" value="1"/>
</dbReference>
<keyword evidence="7 15" id="KW-0067">ATP-binding</keyword>
<evidence type="ECO:0000256" key="1">
    <source>
        <dbReference type="ARBA" id="ARBA00004123"/>
    </source>
</evidence>
<evidence type="ECO:0000256" key="15">
    <source>
        <dbReference type="RuleBase" id="RU363048"/>
    </source>
</evidence>
<evidence type="ECO:0000256" key="4">
    <source>
        <dbReference type="ARBA" id="ARBA00022763"/>
    </source>
</evidence>
<evidence type="ECO:0000256" key="12">
    <source>
        <dbReference type="ARBA" id="ARBA00023204"/>
    </source>
</evidence>
<evidence type="ECO:0000313" key="17">
    <source>
        <dbReference type="EMBL" id="PWW71689.1"/>
    </source>
</evidence>
<dbReference type="InterPro" id="IPR042487">
    <property type="entry name" value="RuvBL1/2_DNA/RNA_bd_dom"/>
</dbReference>
<feature type="domain" description="AAA+ ATPase" evidence="16">
    <location>
        <begin position="64"/>
        <end position="367"/>
    </location>
</feature>
<evidence type="ECO:0000313" key="18">
    <source>
        <dbReference type="Proteomes" id="UP000246991"/>
    </source>
</evidence>
<evidence type="ECO:0000256" key="5">
    <source>
        <dbReference type="ARBA" id="ARBA00022801"/>
    </source>
</evidence>
<evidence type="ECO:0000256" key="2">
    <source>
        <dbReference type="ARBA" id="ARBA00007519"/>
    </source>
</evidence>
<sequence>MVTISEVKSGNSRENRTAAHTHIKGLGLRSDGTAEKVAAGFVGQESAREACGVVVDLIKAKKMSGRAVLLAGGPGTGKTALALAVSQELGTKVPFRPIVGSEIYSAEVKKTEALMENFRRAIGLRIKETKEVYEGEVTDLTPEEAENPLGGYGKTISHVIVGLKSGKGTKKLRLDPSIYESIQKERVAVGDVIYIEANTGAVKRVGRSDAYATEFDLEAEEYVPIPKGDVHKKKEIVQDVTLHDLDVANAKPQGGQDIMSMMGQLMKPKKTEITDKLRTEINKVVEKYIDQGVAELVPGVLFIDEVHILDIECFTFLNRALESKISPIVILASNRGVCTIRGTEDIMSAHGIPADLLGRLLIVPTYPYDLDDIRVIIRIRTKIESLDLEDAAVEKLAHRGVDTSLRYALQLLTPASILAKVSGRTKIQVADVQECEELFIDTKKSAEIVSELGRSFIS</sequence>
<keyword evidence="8 15" id="KW-0156">Chromatin regulator</keyword>
<dbReference type="Proteomes" id="UP000246991">
    <property type="component" value="Unassembled WGS sequence"/>
</dbReference>
<evidence type="ECO:0000256" key="8">
    <source>
        <dbReference type="ARBA" id="ARBA00022853"/>
    </source>
</evidence>
<dbReference type="GO" id="GO:0005524">
    <property type="term" value="F:ATP binding"/>
    <property type="evidence" value="ECO:0007669"/>
    <property type="project" value="UniProtKB-KW"/>
</dbReference>
<dbReference type="FunFam" id="1.10.8.60:FF:000010">
    <property type="entry name" value="RuvB-like helicase"/>
    <property type="match status" value="1"/>
</dbReference>
<comment type="catalytic activity">
    <reaction evidence="14 15">
        <text>ATP + H2O = ADP + phosphate + H(+)</text>
        <dbReference type="Rhea" id="RHEA:13065"/>
        <dbReference type="ChEBI" id="CHEBI:15377"/>
        <dbReference type="ChEBI" id="CHEBI:15378"/>
        <dbReference type="ChEBI" id="CHEBI:30616"/>
        <dbReference type="ChEBI" id="CHEBI:43474"/>
        <dbReference type="ChEBI" id="CHEBI:456216"/>
        <dbReference type="EC" id="3.6.4.12"/>
    </reaction>
</comment>
<dbReference type="OrthoDB" id="10060499at2759"/>
<keyword evidence="18" id="KW-1185">Reference proteome</keyword>
<dbReference type="Pfam" id="PF06068">
    <property type="entry name" value="TIP49"/>
    <property type="match status" value="1"/>
</dbReference>
<dbReference type="GO" id="GO:0006281">
    <property type="term" value="P:DNA repair"/>
    <property type="evidence" value="ECO:0007669"/>
    <property type="project" value="UniProtKB-KW"/>
</dbReference>
<dbReference type="GO" id="GO:0003678">
    <property type="term" value="F:DNA helicase activity"/>
    <property type="evidence" value="ECO:0007669"/>
    <property type="project" value="UniProtKB-EC"/>
</dbReference>
<gene>
    <name evidence="17" type="ORF">C7212DRAFT_355030</name>
</gene>
<evidence type="ECO:0000256" key="9">
    <source>
        <dbReference type="ARBA" id="ARBA00023015"/>
    </source>
</evidence>
<evidence type="ECO:0000256" key="6">
    <source>
        <dbReference type="ARBA" id="ARBA00022806"/>
    </source>
</evidence>
<keyword evidence="3 15" id="KW-0547">Nucleotide-binding</keyword>
<dbReference type="Gene3D" id="2.40.50.360">
    <property type="entry name" value="RuvB-like helicase, domain II"/>
    <property type="match status" value="1"/>
</dbReference>
<dbReference type="InterPro" id="IPR027417">
    <property type="entry name" value="P-loop_NTPase"/>
</dbReference>
<dbReference type="Pfam" id="PF17856">
    <property type="entry name" value="TIP49_C"/>
    <property type="match status" value="1"/>
</dbReference>
<keyword evidence="12 15" id="KW-0234">DNA repair</keyword>
<name>A0A317SAX5_9PEZI</name>
<dbReference type="SMART" id="SM00382">
    <property type="entry name" value="AAA"/>
    <property type="match status" value="1"/>
</dbReference>
<dbReference type="InterPro" id="IPR003593">
    <property type="entry name" value="AAA+_ATPase"/>
</dbReference>
<dbReference type="SUPFAM" id="SSF52540">
    <property type="entry name" value="P-loop containing nucleoside triphosphate hydrolases"/>
    <property type="match status" value="1"/>
</dbReference>
<dbReference type="InterPro" id="IPR041048">
    <property type="entry name" value="RuvB-like_C"/>
</dbReference>
<evidence type="ECO:0000256" key="3">
    <source>
        <dbReference type="ARBA" id="ARBA00022741"/>
    </source>
</evidence>
<comment type="caution">
    <text evidence="17">The sequence shown here is derived from an EMBL/GenBank/DDBJ whole genome shotgun (WGS) entry which is preliminary data.</text>
</comment>
<keyword evidence="11 15" id="KW-0804">Transcription</keyword>
<keyword evidence="5 15" id="KW-0378">Hydrolase</keyword>
<evidence type="ECO:0000256" key="13">
    <source>
        <dbReference type="ARBA" id="ARBA00023242"/>
    </source>
</evidence>
<keyword evidence="9 15" id="KW-0805">Transcription regulation</keyword>
<dbReference type="GO" id="GO:0016887">
    <property type="term" value="F:ATP hydrolysis activity"/>
    <property type="evidence" value="ECO:0007669"/>
    <property type="project" value="RHEA"/>
</dbReference>
<proteinExistence type="inferred from homology"/>
<comment type="function">
    <text evidence="15">DNA helicase participates in several chromatin remodeling complexes, including the SWR1 and the INO80 complexes.</text>
</comment>
<dbReference type="GO" id="GO:0031011">
    <property type="term" value="C:Ino80 complex"/>
    <property type="evidence" value="ECO:0007669"/>
    <property type="project" value="UniProtKB-ARBA"/>
</dbReference>
<dbReference type="EC" id="3.6.4.12" evidence="15"/>
<evidence type="ECO:0000259" key="16">
    <source>
        <dbReference type="SMART" id="SM00382"/>
    </source>
</evidence>
<evidence type="ECO:0000256" key="11">
    <source>
        <dbReference type="ARBA" id="ARBA00023163"/>
    </source>
</evidence>
<dbReference type="EMBL" id="PYWC01000149">
    <property type="protein sequence ID" value="PWW71689.1"/>
    <property type="molecule type" value="Genomic_DNA"/>
</dbReference>